<sequence length="405" mass="46299">MHKIHIIDIIFILIIFPINCEKLSGFYVDNGFNRTIIVKAANNKEKENIEHTLLNILELPNKPRIRGSLIKNSASTFLLSIYKNMLTSNGESNQEDIDEHNLSNNIINIIGQSDLIMTFNAQNAHSGNPSEINYDRRIWFDLSEIPKIKDIMATELRLYQNLDKNVDHNKVYKITAYRIARKKNGRRIRHYINSVKTAINGGWISLNISQALEHWIKFPKENYGLFLAIYTDHNNHIRIPKLKDIGIVGISGIPDKQPFLVIFFKRFTFIVDHSGTHEITSKQKRSIEFGKQHHNQSNASPRGNMCKINSLYVSFKDLQLQDWIVAPTGYNAYYCSGGCSFPTTSNITNHAVIQSLIHCKRPDEIPNPCCVPTKLSPISVIHFVDDNNIALKKLKNMVVDNCGCR</sequence>
<reference evidence="11 12" key="1">
    <citation type="submission" date="2024-05" db="EMBL/GenBank/DDBJ databases">
        <title>The nuclear and mitochondrial genome assemblies of Tetragonisca angustula (Apidae: Meliponini), a tiny yet remarkable pollinator in the Neotropics.</title>
        <authorList>
            <person name="Ferrari R."/>
            <person name="Ricardo P.C."/>
            <person name="Dias F.C."/>
            <person name="Araujo N.S."/>
            <person name="Soares D.O."/>
            <person name="Zhou Q.-S."/>
            <person name="Zhu C.-D."/>
            <person name="Coutinho L."/>
            <person name="Airas M.C."/>
            <person name="Batista T.M."/>
        </authorList>
    </citation>
    <scope>NUCLEOTIDE SEQUENCE [LARGE SCALE GENOMIC DNA]</scope>
    <source>
        <strain evidence="11">ASF017062</strain>
        <tissue evidence="11">Abdomen</tissue>
    </source>
</reference>
<keyword evidence="3" id="KW-0964">Secreted</keyword>
<dbReference type="Gene3D" id="2.60.120.970">
    <property type="match status" value="1"/>
</dbReference>
<evidence type="ECO:0000256" key="4">
    <source>
        <dbReference type="ARBA" id="ARBA00022729"/>
    </source>
</evidence>
<dbReference type="GO" id="GO:0005125">
    <property type="term" value="F:cytokine activity"/>
    <property type="evidence" value="ECO:0007669"/>
    <property type="project" value="TreeGrafter"/>
</dbReference>
<organism evidence="11 12">
    <name type="scientific">Tetragonisca angustula</name>
    <dbReference type="NCBI Taxonomy" id="166442"/>
    <lineage>
        <taxon>Eukaryota</taxon>
        <taxon>Metazoa</taxon>
        <taxon>Ecdysozoa</taxon>
        <taxon>Arthropoda</taxon>
        <taxon>Hexapoda</taxon>
        <taxon>Insecta</taxon>
        <taxon>Pterygota</taxon>
        <taxon>Neoptera</taxon>
        <taxon>Endopterygota</taxon>
        <taxon>Hymenoptera</taxon>
        <taxon>Apocrita</taxon>
        <taxon>Aculeata</taxon>
        <taxon>Apoidea</taxon>
        <taxon>Anthophila</taxon>
        <taxon>Apidae</taxon>
        <taxon>Tetragonisca</taxon>
    </lineage>
</organism>
<name>A0AAW0ZU27_9HYME</name>
<evidence type="ECO:0000256" key="2">
    <source>
        <dbReference type="ARBA" id="ARBA00006656"/>
    </source>
</evidence>
<keyword evidence="7" id="KW-0325">Glycoprotein</keyword>
<feature type="signal peptide" evidence="9">
    <location>
        <begin position="1"/>
        <end position="20"/>
    </location>
</feature>
<feature type="domain" description="TGF-beta family profile" evidence="10">
    <location>
        <begin position="282"/>
        <end position="405"/>
    </location>
</feature>
<dbReference type="SMART" id="SM00204">
    <property type="entry name" value="TGFB"/>
    <property type="match status" value="1"/>
</dbReference>
<keyword evidence="6" id="KW-1015">Disulfide bond</keyword>
<dbReference type="InterPro" id="IPR015615">
    <property type="entry name" value="TGF-beta-rel"/>
</dbReference>
<evidence type="ECO:0000256" key="5">
    <source>
        <dbReference type="ARBA" id="ARBA00023030"/>
    </source>
</evidence>
<dbReference type="AlphaFoldDB" id="A0AAW0ZU27"/>
<evidence type="ECO:0000256" key="3">
    <source>
        <dbReference type="ARBA" id="ARBA00022525"/>
    </source>
</evidence>
<feature type="chain" id="PRO_5043530725" description="TGF-beta family profile domain-containing protein" evidence="9">
    <location>
        <begin position="21"/>
        <end position="405"/>
    </location>
</feature>
<evidence type="ECO:0000256" key="7">
    <source>
        <dbReference type="ARBA" id="ARBA00023180"/>
    </source>
</evidence>
<dbReference type="PROSITE" id="PS51362">
    <property type="entry name" value="TGF_BETA_2"/>
    <property type="match status" value="1"/>
</dbReference>
<evidence type="ECO:0000313" key="11">
    <source>
        <dbReference type="EMBL" id="KAK9301083.1"/>
    </source>
</evidence>
<dbReference type="PANTHER" id="PTHR11848:SF310">
    <property type="entry name" value="PROTEIN 60A-RELATED"/>
    <property type="match status" value="1"/>
</dbReference>
<dbReference type="Gene3D" id="2.10.90.10">
    <property type="entry name" value="Cystine-knot cytokines"/>
    <property type="match status" value="1"/>
</dbReference>
<keyword evidence="12" id="KW-1185">Reference proteome</keyword>
<dbReference type="GO" id="GO:0008083">
    <property type="term" value="F:growth factor activity"/>
    <property type="evidence" value="ECO:0007669"/>
    <property type="project" value="UniProtKB-KW"/>
</dbReference>
<dbReference type="Pfam" id="PF00019">
    <property type="entry name" value="TGF_beta"/>
    <property type="match status" value="1"/>
</dbReference>
<evidence type="ECO:0000256" key="8">
    <source>
        <dbReference type="RuleBase" id="RU000354"/>
    </source>
</evidence>
<evidence type="ECO:0000256" key="1">
    <source>
        <dbReference type="ARBA" id="ARBA00004613"/>
    </source>
</evidence>
<proteinExistence type="inferred from homology"/>
<dbReference type="InterPro" id="IPR001839">
    <property type="entry name" value="TGF-b_C"/>
</dbReference>
<dbReference type="Proteomes" id="UP001432146">
    <property type="component" value="Unassembled WGS sequence"/>
</dbReference>
<dbReference type="SUPFAM" id="SSF57501">
    <property type="entry name" value="Cystine-knot cytokines"/>
    <property type="match status" value="1"/>
</dbReference>
<keyword evidence="4 9" id="KW-0732">Signal</keyword>
<evidence type="ECO:0000256" key="9">
    <source>
        <dbReference type="SAM" id="SignalP"/>
    </source>
</evidence>
<dbReference type="EMBL" id="JAWNGG020000117">
    <property type="protein sequence ID" value="KAK9301083.1"/>
    <property type="molecule type" value="Genomic_DNA"/>
</dbReference>
<comment type="subcellular location">
    <subcellularLocation>
        <location evidence="1">Secreted</location>
    </subcellularLocation>
</comment>
<dbReference type="PROSITE" id="PS00250">
    <property type="entry name" value="TGF_BETA_1"/>
    <property type="match status" value="1"/>
</dbReference>
<dbReference type="PANTHER" id="PTHR11848">
    <property type="entry name" value="TGF-BETA FAMILY"/>
    <property type="match status" value="1"/>
</dbReference>
<dbReference type="CDD" id="cd13761">
    <property type="entry name" value="TGF_beta_BMP5_like"/>
    <property type="match status" value="1"/>
</dbReference>
<dbReference type="InterPro" id="IPR029034">
    <property type="entry name" value="Cystine-knot_cytokine"/>
</dbReference>
<evidence type="ECO:0000313" key="12">
    <source>
        <dbReference type="Proteomes" id="UP001432146"/>
    </source>
</evidence>
<dbReference type="InterPro" id="IPR017948">
    <property type="entry name" value="TGFb_CS"/>
</dbReference>
<comment type="caution">
    <text evidence="11">The sequence shown here is derived from an EMBL/GenBank/DDBJ whole genome shotgun (WGS) entry which is preliminary data.</text>
</comment>
<keyword evidence="5 8" id="KW-0339">Growth factor</keyword>
<dbReference type="Pfam" id="PF00688">
    <property type="entry name" value="TGFb_propeptide"/>
    <property type="match status" value="1"/>
</dbReference>
<evidence type="ECO:0000256" key="6">
    <source>
        <dbReference type="ARBA" id="ARBA00023157"/>
    </source>
</evidence>
<evidence type="ECO:0000259" key="10">
    <source>
        <dbReference type="PROSITE" id="PS51362"/>
    </source>
</evidence>
<accession>A0AAW0ZU27</accession>
<dbReference type="InterPro" id="IPR001111">
    <property type="entry name" value="TGF-b_propeptide"/>
</dbReference>
<protein>
    <recommendedName>
        <fullName evidence="10">TGF-beta family profile domain-containing protein</fullName>
    </recommendedName>
</protein>
<dbReference type="GO" id="GO:0005615">
    <property type="term" value="C:extracellular space"/>
    <property type="evidence" value="ECO:0007669"/>
    <property type="project" value="TreeGrafter"/>
</dbReference>
<gene>
    <name evidence="11" type="ORF">QLX08_006423</name>
</gene>
<dbReference type="FunFam" id="2.10.90.10:FF:000001">
    <property type="entry name" value="Bone morphogenetic protein 4"/>
    <property type="match status" value="1"/>
</dbReference>
<comment type="similarity">
    <text evidence="2 8">Belongs to the TGF-beta family.</text>
</comment>